<evidence type="ECO:0000256" key="13">
    <source>
        <dbReference type="ARBA" id="ARBA00034329"/>
    </source>
</evidence>
<dbReference type="GO" id="GO:0097503">
    <property type="term" value="P:sialylation"/>
    <property type="evidence" value="ECO:0007669"/>
    <property type="project" value="TreeGrafter"/>
</dbReference>
<dbReference type="GO" id="GO:0003835">
    <property type="term" value="F:beta-galactoside alpha-2,6-sialyltransferase activity"/>
    <property type="evidence" value="ECO:0007669"/>
    <property type="project" value="UniProtKB-EC"/>
</dbReference>
<evidence type="ECO:0000313" key="16">
    <source>
        <dbReference type="Proteomes" id="UP001190700"/>
    </source>
</evidence>
<dbReference type="PANTHER" id="PTHR46059">
    <property type="entry name" value="BETA-GALACTOSIDE ALPHA-2,6-SIALYLTRANSFERASE"/>
    <property type="match status" value="1"/>
</dbReference>
<organism evidence="15 16">
    <name type="scientific">Cymbomonas tetramitiformis</name>
    <dbReference type="NCBI Taxonomy" id="36881"/>
    <lineage>
        <taxon>Eukaryota</taxon>
        <taxon>Viridiplantae</taxon>
        <taxon>Chlorophyta</taxon>
        <taxon>Pyramimonadophyceae</taxon>
        <taxon>Pyramimonadales</taxon>
        <taxon>Pyramimonadaceae</taxon>
        <taxon>Cymbomonas</taxon>
    </lineage>
</organism>
<dbReference type="AlphaFoldDB" id="A0AAE0F0A0"/>
<keyword evidence="3" id="KW-0328">Glycosyltransferase</keyword>
<accession>A0AAE0F0A0</accession>
<keyword evidence="16" id="KW-1185">Reference proteome</keyword>
<evidence type="ECO:0000256" key="12">
    <source>
        <dbReference type="ARBA" id="ARBA00034249"/>
    </source>
</evidence>
<feature type="region of interest" description="Disordered" evidence="14">
    <location>
        <begin position="108"/>
        <end position="179"/>
    </location>
</feature>
<feature type="compositionally biased region" description="Pro residues" evidence="14">
    <location>
        <begin position="168"/>
        <end position="178"/>
    </location>
</feature>
<keyword evidence="4" id="KW-0808">Transferase</keyword>
<sequence>MGNHGQPLRTVMLHAEAPASDLSNGKELTAHQLPEKARSVSPVETAGHVRETAYSPRLATDPFTRSGAVFDKHAADSTELIIHGPSSSGLVEFQDQSAAFQPKFWKSEAHAESRTRGTHEHQHHNSLRSNLQSSDSHPQKVHSGAHHRTATAQRPGLEVHPERSVKPKLPPVSPPPSPLQAAIGKMPPRFQVPRPPPKAIDVAPVPDTLEKLSDRCSVRTVEEEHVENEAIVMSQDLYKPGSKLVNHLRTVGVITSALSQRLPERDIFEGVRYKSCAVIASAGILLQRNLGKWIDSHDAVLRFNSAHTKGRENYVGSRTTMRLVNRENFGWRELKEEYVLQHITTETLLKEYAARRMSQPTEHFYGIVPAFYKRVITSTNSHPTNGFFGIRLALELCDCVYLYGFVRNWLGYMTYHYHDDYTPKSSQAKRDSSEYPLIQGLIKEYPGRLVYAHPCIMEKACKGCPEGARCVDGVPTPVPAPGYCYGHGQPGGHPTLRHWTAREYWSGDNWTTASAGMGRRKLHSDAQGRRAPLSTVGPHHLSKKKRKAAEAAVEEDTSYLNDPLPGLPFADERRSCFRKCTTLESCLGGAASICSGATALRPCLPWRDIPLAYQ</sequence>
<comment type="caution">
    <text evidence="15">The sequence shown here is derived from an EMBL/GenBank/DDBJ whole genome shotgun (WGS) entry which is preliminary data.</text>
</comment>
<feature type="compositionally biased region" description="Basic residues" evidence="14">
    <location>
        <begin position="139"/>
        <end position="149"/>
    </location>
</feature>
<evidence type="ECO:0000256" key="10">
    <source>
        <dbReference type="ARBA" id="ARBA00023157"/>
    </source>
</evidence>
<gene>
    <name evidence="15" type="ORF">CYMTET_43804</name>
</gene>
<feature type="compositionally biased region" description="Polar residues" evidence="14">
    <location>
        <begin position="127"/>
        <end position="136"/>
    </location>
</feature>
<keyword evidence="6" id="KW-0735">Signal-anchor</keyword>
<evidence type="ECO:0000256" key="1">
    <source>
        <dbReference type="ARBA" id="ARBA00004447"/>
    </source>
</evidence>
<comment type="subcellular location">
    <subcellularLocation>
        <location evidence="1">Golgi apparatus</location>
        <location evidence="1">Golgi stack membrane</location>
        <topology evidence="1">Single-pass type II membrane protein</topology>
    </subcellularLocation>
</comment>
<keyword evidence="11" id="KW-0325">Glycoprotein</keyword>
<dbReference type="EMBL" id="LGRX02029577">
    <property type="protein sequence ID" value="KAK3246667.1"/>
    <property type="molecule type" value="Genomic_DNA"/>
</dbReference>
<dbReference type="EC" id="2.4.3.1" evidence="13"/>
<evidence type="ECO:0000256" key="11">
    <source>
        <dbReference type="ARBA" id="ARBA00023180"/>
    </source>
</evidence>
<dbReference type="InterPro" id="IPR001675">
    <property type="entry name" value="Glyco_trans_29"/>
</dbReference>
<reference evidence="15 16" key="1">
    <citation type="journal article" date="2015" name="Genome Biol. Evol.">
        <title>Comparative Genomics of a Bacterivorous Green Alga Reveals Evolutionary Causalities and Consequences of Phago-Mixotrophic Mode of Nutrition.</title>
        <authorList>
            <person name="Burns J.A."/>
            <person name="Paasch A."/>
            <person name="Narechania A."/>
            <person name="Kim E."/>
        </authorList>
    </citation>
    <scope>NUCLEOTIDE SEQUENCE [LARGE SCALE GENOMIC DNA]</scope>
    <source>
        <strain evidence="15 16">PLY_AMNH</strain>
    </source>
</reference>
<comment type="catalytic activity">
    <reaction evidence="12">
        <text>a beta-D-galactoside + CMP-N-acetyl-beta-neuraminate = an N-acetyl-alpha-neuraminyl-(2-&gt;6)-beta-D-galactosyl derivative + CMP + H(+)</text>
        <dbReference type="Rhea" id="RHEA:52104"/>
        <dbReference type="ChEBI" id="CHEBI:15378"/>
        <dbReference type="ChEBI" id="CHEBI:28034"/>
        <dbReference type="ChEBI" id="CHEBI:57812"/>
        <dbReference type="ChEBI" id="CHEBI:60377"/>
        <dbReference type="ChEBI" id="CHEBI:136398"/>
        <dbReference type="EC" id="2.4.3.1"/>
    </reaction>
</comment>
<protein>
    <recommendedName>
        <fullName evidence="13">beta-galactoside alpha-(2,6)-sialyltransferase</fullName>
        <ecNumber evidence="13">2.4.3.1</ecNumber>
    </recommendedName>
</protein>
<dbReference type="InterPro" id="IPR038578">
    <property type="entry name" value="GT29-like_sf"/>
</dbReference>
<dbReference type="Pfam" id="PF00777">
    <property type="entry name" value="Glyco_transf_29"/>
    <property type="match status" value="2"/>
</dbReference>
<feature type="compositionally biased region" description="Basic and acidic residues" evidence="14">
    <location>
        <begin position="108"/>
        <end position="120"/>
    </location>
</feature>
<proteinExistence type="inferred from homology"/>
<keyword evidence="5" id="KW-0812">Transmembrane</keyword>
<evidence type="ECO:0000256" key="6">
    <source>
        <dbReference type="ARBA" id="ARBA00022968"/>
    </source>
</evidence>
<keyword evidence="7" id="KW-1133">Transmembrane helix</keyword>
<dbReference type="Proteomes" id="UP001190700">
    <property type="component" value="Unassembled WGS sequence"/>
</dbReference>
<evidence type="ECO:0000256" key="2">
    <source>
        <dbReference type="ARBA" id="ARBA00006003"/>
    </source>
</evidence>
<evidence type="ECO:0000256" key="3">
    <source>
        <dbReference type="ARBA" id="ARBA00022676"/>
    </source>
</evidence>
<name>A0AAE0F0A0_9CHLO</name>
<evidence type="ECO:0000256" key="7">
    <source>
        <dbReference type="ARBA" id="ARBA00022989"/>
    </source>
</evidence>
<keyword evidence="8" id="KW-0333">Golgi apparatus</keyword>
<dbReference type="Gene3D" id="3.90.1480.20">
    <property type="entry name" value="Glycosyl transferase family 29"/>
    <property type="match status" value="1"/>
</dbReference>
<evidence type="ECO:0000313" key="15">
    <source>
        <dbReference type="EMBL" id="KAK3246667.1"/>
    </source>
</evidence>
<evidence type="ECO:0000256" key="4">
    <source>
        <dbReference type="ARBA" id="ARBA00022679"/>
    </source>
</evidence>
<evidence type="ECO:0000256" key="8">
    <source>
        <dbReference type="ARBA" id="ARBA00023034"/>
    </source>
</evidence>
<dbReference type="PANTHER" id="PTHR46059:SF1">
    <property type="entry name" value="BETA-GALACTOSIDE ALPHA-2,6-SIALYLTRANSFERASE"/>
    <property type="match status" value="1"/>
</dbReference>
<feature type="region of interest" description="Disordered" evidence="14">
    <location>
        <begin position="522"/>
        <end position="545"/>
    </location>
</feature>
<keyword evidence="9" id="KW-0472">Membrane</keyword>
<keyword evidence="10" id="KW-1015">Disulfide bond</keyword>
<evidence type="ECO:0000256" key="14">
    <source>
        <dbReference type="SAM" id="MobiDB-lite"/>
    </source>
</evidence>
<comment type="similarity">
    <text evidence="2">Belongs to the glycosyltransferase 29 family.</text>
</comment>
<evidence type="ECO:0000256" key="9">
    <source>
        <dbReference type="ARBA" id="ARBA00023136"/>
    </source>
</evidence>
<evidence type="ECO:0000256" key="5">
    <source>
        <dbReference type="ARBA" id="ARBA00022692"/>
    </source>
</evidence>
<dbReference type="GO" id="GO:0032580">
    <property type="term" value="C:Golgi cisterna membrane"/>
    <property type="evidence" value="ECO:0007669"/>
    <property type="project" value="UniProtKB-SubCell"/>
</dbReference>